<reference evidence="2" key="2">
    <citation type="submission" date="2024-01" db="EMBL/GenBank/DDBJ databases">
        <title>Draft genome sequence of Lactobacillus amylovorus strain TKL145.</title>
        <authorList>
            <person name="Tohno M."/>
            <person name="Tanizawa Y."/>
        </authorList>
    </citation>
    <scope>NUCLEOTIDE SEQUENCE [LARGE SCALE GENOMIC DNA]</scope>
    <source>
        <strain evidence="2">TKL145</strain>
    </source>
</reference>
<protein>
    <recommendedName>
        <fullName evidence="3">NTP-binding protein</fullName>
    </recommendedName>
</protein>
<name>A0ABC9VKV0_LACAM</name>
<dbReference type="AlphaFoldDB" id="A0ABC9VKV0"/>
<gene>
    <name evidence="1" type="ORF">LATKL145_00390</name>
</gene>
<comment type="caution">
    <text evidence="1">The sequence shown here is derived from an EMBL/GenBank/DDBJ whole genome shotgun (WGS) entry which is preliminary data.</text>
</comment>
<evidence type="ECO:0008006" key="3">
    <source>
        <dbReference type="Google" id="ProtNLM"/>
    </source>
</evidence>
<dbReference type="Proteomes" id="UP001437574">
    <property type="component" value="Unassembled WGS sequence"/>
</dbReference>
<dbReference type="EMBL" id="BAAAAK010000001">
    <property type="protein sequence ID" value="GAA0041629.1"/>
    <property type="molecule type" value="Genomic_DNA"/>
</dbReference>
<evidence type="ECO:0000313" key="2">
    <source>
        <dbReference type="Proteomes" id="UP001437574"/>
    </source>
</evidence>
<dbReference type="Pfam" id="PF13479">
    <property type="entry name" value="AAA_24"/>
    <property type="match status" value="1"/>
</dbReference>
<organism evidence="1 2">
    <name type="scientific">Lactobacillus amylovorus subsp. animalium</name>
    <dbReference type="NCBI Taxonomy" id="3378536"/>
    <lineage>
        <taxon>Bacteria</taxon>
        <taxon>Bacillati</taxon>
        <taxon>Bacillota</taxon>
        <taxon>Bacilli</taxon>
        <taxon>Lactobacillales</taxon>
        <taxon>Lactobacillaceae</taxon>
        <taxon>Lactobacillus</taxon>
    </lineage>
</organism>
<evidence type="ECO:0000313" key="1">
    <source>
        <dbReference type="EMBL" id="GAA0041629.1"/>
    </source>
</evidence>
<accession>A0ABC9VKV0</accession>
<dbReference type="RefSeq" id="WP_353302221.1">
    <property type="nucleotide sequence ID" value="NZ_BAAAAK010000001.1"/>
</dbReference>
<sequence length="266" mass="30144">MIELPKVGKLQPKTQPHNFFIWGATMSGKSYFASHFPNPLVLNTDGNSEQGTAPSIQIRNIRDEQGNLKQSCIKQLDDIIVALQNQQDRPEDQRFKTVVVDVIDDICVMMEQAICLEAKVQALSDIPYGKGYAMFNTALQQFVMDLKALPMNVIYISRELTITDDNSNISSYQPSLKTKYYNIVNGNCDVVIRTIKTGDGQNASYFKEVKALRSKYHPQNITNMNVLYELIQCSGMFTNEEQDWAKKKINGLIKKSNKSKETNSNK</sequence>
<reference evidence="1 2" key="1">
    <citation type="journal article" date="2024" name="Int. J. Syst. Evol. Microbiol.">
        <title>Proposal of Lactobacillus amylovorus subsp. animalis subsp. nov. and an emended description of Lactobacillus amylovorus.</title>
        <authorList>
            <person name="Yamane K."/>
            <person name="Tanizawa Y."/>
            <person name="Kobayashi H."/>
            <person name="Kamizono T."/>
            <person name="Kojima Y."/>
            <person name="Takagi H."/>
            <person name="Tohno M."/>
        </authorList>
    </citation>
    <scope>NUCLEOTIDE SEQUENCE [LARGE SCALE GENOMIC DNA]</scope>
    <source>
        <strain evidence="1 2">TKL145</strain>
    </source>
</reference>
<proteinExistence type="predicted"/>